<evidence type="ECO:0000256" key="5">
    <source>
        <dbReference type="ARBA" id="ARBA00022898"/>
    </source>
</evidence>
<dbReference type="InterPro" id="IPR015424">
    <property type="entry name" value="PyrdxlP-dep_Trfase"/>
</dbReference>
<name>A0A2A4G6D9_9FLAO</name>
<dbReference type="InterPro" id="IPR004839">
    <property type="entry name" value="Aminotransferase_I/II_large"/>
</dbReference>
<gene>
    <name evidence="7" type="ORF">B7P33_15080</name>
</gene>
<dbReference type="InterPro" id="IPR015421">
    <property type="entry name" value="PyrdxlP-dep_Trfase_major"/>
</dbReference>
<feature type="domain" description="Aminotransferase class I/classII large" evidence="6">
    <location>
        <begin position="24"/>
        <end position="372"/>
    </location>
</feature>
<organism evidence="7 8">
    <name type="scientific">Sediminicola luteus</name>
    <dbReference type="NCBI Taxonomy" id="319238"/>
    <lineage>
        <taxon>Bacteria</taxon>
        <taxon>Pseudomonadati</taxon>
        <taxon>Bacteroidota</taxon>
        <taxon>Flavobacteriia</taxon>
        <taxon>Flavobacteriales</taxon>
        <taxon>Flavobacteriaceae</taxon>
        <taxon>Sediminicola</taxon>
    </lineage>
</organism>
<keyword evidence="3 7" id="KW-0032">Aminotransferase</keyword>
<keyword evidence="5" id="KW-0663">Pyridoxal phosphate</keyword>
<dbReference type="AlphaFoldDB" id="A0A2A4G6D9"/>
<dbReference type="GO" id="GO:0016212">
    <property type="term" value="F:kynurenine-oxoglutarate transaminase activity"/>
    <property type="evidence" value="ECO:0007669"/>
    <property type="project" value="TreeGrafter"/>
</dbReference>
<proteinExistence type="inferred from homology"/>
<keyword evidence="4 7" id="KW-0808">Transferase</keyword>
<protein>
    <submittedName>
        <fullName evidence="7">Methionine aminotransferase</fullName>
    </submittedName>
</protein>
<dbReference type="Proteomes" id="UP000219559">
    <property type="component" value="Unassembled WGS sequence"/>
</dbReference>
<dbReference type="SUPFAM" id="SSF53383">
    <property type="entry name" value="PLP-dependent transferases"/>
    <property type="match status" value="1"/>
</dbReference>
<comment type="cofactor">
    <cofactor evidence="1">
        <name>pyridoxal 5'-phosphate</name>
        <dbReference type="ChEBI" id="CHEBI:597326"/>
    </cofactor>
</comment>
<comment type="similarity">
    <text evidence="2">Belongs to the class-I pyridoxal-phosphate-dependent aminotransferase family.</text>
</comment>
<evidence type="ECO:0000256" key="4">
    <source>
        <dbReference type="ARBA" id="ARBA00022679"/>
    </source>
</evidence>
<evidence type="ECO:0000259" key="6">
    <source>
        <dbReference type="Pfam" id="PF00155"/>
    </source>
</evidence>
<accession>A0A2A4G6D9</accession>
<evidence type="ECO:0000313" key="7">
    <source>
        <dbReference type="EMBL" id="PCE63524.1"/>
    </source>
</evidence>
<dbReference type="Pfam" id="PF00155">
    <property type="entry name" value="Aminotran_1_2"/>
    <property type="match status" value="1"/>
</dbReference>
<dbReference type="Gene3D" id="3.40.640.10">
    <property type="entry name" value="Type I PLP-dependent aspartate aminotransferase-like (Major domain)"/>
    <property type="match status" value="1"/>
</dbReference>
<reference evidence="7 8" key="1">
    <citation type="submission" date="2017-04" db="EMBL/GenBank/DDBJ databases">
        <title>A new member of the family Flavobacteriaceae isolated from ascidians.</title>
        <authorList>
            <person name="Chen L."/>
        </authorList>
    </citation>
    <scope>NUCLEOTIDE SEQUENCE [LARGE SCALE GENOMIC DNA]</scope>
    <source>
        <strain evidence="7 8">HQA918</strain>
    </source>
</reference>
<evidence type="ECO:0000256" key="2">
    <source>
        <dbReference type="ARBA" id="ARBA00007441"/>
    </source>
</evidence>
<comment type="caution">
    <text evidence="7">The sequence shown here is derived from an EMBL/GenBank/DDBJ whole genome shotgun (WGS) entry which is preliminary data.</text>
</comment>
<dbReference type="EMBL" id="NBWU01000005">
    <property type="protein sequence ID" value="PCE63524.1"/>
    <property type="molecule type" value="Genomic_DNA"/>
</dbReference>
<dbReference type="InterPro" id="IPR015422">
    <property type="entry name" value="PyrdxlP-dep_Trfase_small"/>
</dbReference>
<sequence length="377" mass="42179">MFKLPEKPESIFSQMSNLAAQHQAINLSQGFPDFEGDPYLTELVIKAMQDGYNQYAPMAGDLGFRERISAMVDRLYGAQYDPNAEITISNGATQALFCAMASVLEKGDEVIVFSPAYDSYKPVVELFGAKVVAIPLKPPHFRPDWGAVTNLLTTKTKMIIINNPHNPCGTVLSLEDMQALERIVVEHKLWLLSDEVYAHMVFDEVPFYSASSLPELAKRSFVAASFGKTFHNTGWKMGYCVAPKLLMDEYRKVHEFNAYCVNHPMQKAMATYLEEPETYLGLPALFQAKRDRFLKGLQGTGFTATPTQGTYFQVLDYTAITDENDIDLAIRLTKELGVASIPMSRLDLFGRQLGYLRFCFAKKDETLGKAVAILNAL</sequence>
<dbReference type="FunFam" id="3.40.640.10:FF:000033">
    <property type="entry name" value="Aspartate aminotransferase"/>
    <property type="match status" value="1"/>
</dbReference>
<dbReference type="PANTHER" id="PTHR43807">
    <property type="entry name" value="FI04487P"/>
    <property type="match status" value="1"/>
</dbReference>
<dbReference type="GO" id="GO:0005737">
    <property type="term" value="C:cytoplasm"/>
    <property type="evidence" value="ECO:0007669"/>
    <property type="project" value="TreeGrafter"/>
</dbReference>
<dbReference type="GO" id="GO:0030170">
    <property type="term" value="F:pyridoxal phosphate binding"/>
    <property type="evidence" value="ECO:0007669"/>
    <property type="project" value="InterPro"/>
</dbReference>
<dbReference type="NCBIfam" id="NF006569">
    <property type="entry name" value="PRK09082.1"/>
    <property type="match status" value="1"/>
</dbReference>
<evidence type="ECO:0000313" key="8">
    <source>
        <dbReference type="Proteomes" id="UP000219559"/>
    </source>
</evidence>
<dbReference type="InterPro" id="IPR051326">
    <property type="entry name" value="Kynurenine-oxoglutarate_AT"/>
</dbReference>
<dbReference type="OrthoDB" id="9802328at2"/>
<dbReference type="RefSeq" id="WP_097443476.1">
    <property type="nucleotide sequence ID" value="NZ_NBWU01000005.1"/>
</dbReference>
<dbReference type="PANTHER" id="PTHR43807:SF20">
    <property type="entry name" value="FI04487P"/>
    <property type="match status" value="1"/>
</dbReference>
<keyword evidence="8" id="KW-1185">Reference proteome</keyword>
<evidence type="ECO:0000256" key="1">
    <source>
        <dbReference type="ARBA" id="ARBA00001933"/>
    </source>
</evidence>
<dbReference type="Gene3D" id="3.90.1150.10">
    <property type="entry name" value="Aspartate Aminotransferase, domain 1"/>
    <property type="match status" value="1"/>
</dbReference>
<evidence type="ECO:0000256" key="3">
    <source>
        <dbReference type="ARBA" id="ARBA00022576"/>
    </source>
</evidence>
<dbReference type="CDD" id="cd00609">
    <property type="entry name" value="AAT_like"/>
    <property type="match status" value="1"/>
</dbReference>